<protein>
    <submittedName>
        <fullName evidence="2">Uncharacterized protein</fullName>
    </submittedName>
</protein>
<evidence type="ECO:0000256" key="1">
    <source>
        <dbReference type="SAM" id="MobiDB-lite"/>
    </source>
</evidence>
<feature type="region of interest" description="Disordered" evidence="1">
    <location>
        <begin position="82"/>
        <end position="125"/>
    </location>
</feature>
<feature type="compositionally biased region" description="Polar residues" evidence="1">
    <location>
        <begin position="112"/>
        <end position="125"/>
    </location>
</feature>
<dbReference type="EMBL" id="HBIB01012918">
    <property type="protein sequence ID" value="CAE0246313.1"/>
    <property type="molecule type" value="Transcribed_RNA"/>
</dbReference>
<gene>
    <name evidence="2" type="ORF">PBIL07802_LOCUS8496</name>
</gene>
<name>A0A7S3G385_9EUKA</name>
<proteinExistence type="predicted"/>
<accession>A0A7S3G385</accession>
<evidence type="ECO:0000313" key="2">
    <source>
        <dbReference type="EMBL" id="CAE0246313.1"/>
    </source>
</evidence>
<organism evidence="2">
    <name type="scientific">Palpitomonas bilix</name>
    <dbReference type="NCBI Taxonomy" id="652834"/>
    <lineage>
        <taxon>Eukaryota</taxon>
        <taxon>Eukaryota incertae sedis</taxon>
    </lineage>
</organism>
<feature type="compositionally biased region" description="Basic and acidic residues" evidence="1">
    <location>
        <begin position="374"/>
        <end position="413"/>
    </location>
</feature>
<reference evidence="2" key="1">
    <citation type="submission" date="2021-01" db="EMBL/GenBank/DDBJ databases">
        <authorList>
            <person name="Corre E."/>
            <person name="Pelletier E."/>
            <person name="Niang G."/>
            <person name="Scheremetjew M."/>
            <person name="Finn R."/>
            <person name="Kale V."/>
            <person name="Holt S."/>
            <person name="Cochrane G."/>
            <person name="Meng A."/>
            <person name="Brown T."/>
            <person name="Cohen L."/>
        </authorList>
    </citation>
    <scope>NUCLEOTIDE SEQUENCE</scope>
    <source>
        <strain evidence="2">NIES-2562</strain>
    </source>
</reference>
<dbReference type="AlphaFoldDB" id="A0A7S3G385"/>
<sequence length="539" mass="59942">MACTSRRILLLLTLVVLPLLLLVFVLGEYGQVWRRWERVKRDEVVIPSPSPLPISNTTSVVVAKVGEDSAYQLLSATRVLERGRGNRGEEGRGEKRGEEKSTEQAGAHQLSMAASSPPSRTSALSLTGYRPVRGRKGFDLPPGPPPPEWERAVFEVGPFSRPRPALPYLHPANVSFPLVWRSLPTSICADKKKVIAFGVFSTSPQSSHNVYTRGLLTNIRSSQSAYPGWYVRVYLDDRLFEPSFRASFQLELGQYSSFVEVVTPSSLPSMKKVMAVTQRFLIFDDDSVDVYIVRDVDSRFSQREVDAVEEWLQSGYGYHCMRDSPKHNYAIIAGMWGGRNDVVGMQRGGERKGRGARRGGGGGGMQEGKVSNGGREKSNRGEVGEKREVSRSKVSEEGGERKRESGRAEERRAKTGSTAIVSKGERARPTMLQLLSSYLPSTSPHRPTSDYEGDQRFLTLHVYPIISDNMISHDSFFCLIYANGHPFPTPRFGLDTVGSQYGADGQPKIEVEKRMKMYAAAYRRGVPVDCRVAAEYVYG</sequence>
<feature type="compositionally biased region" description="Basic and acidic residues" evidence="1">
    <location>
        <begin position="82"/>
        <end position="102"/>
    </location>
</feature>
<feature type="region of interest" description="Disordered" evidence="1">
    <location>
        <begin position="344"/>
        <end position="426"/>
    </location>
</feature>